<evidence type="ECO:0000313" key="1">
    <source>
        <dbReference type="EMBL" id="RRR16943.1"/>
    </source>
</evidence>
<keyword evidence="2" id="KW-1185">Reference proteome</keyword>
<evidence type="ECO:0000313" key="2">
    <source>
        <dbReference type="Proteomes" id="UP000274327"/>
    </source>
</evidence>
<dbReference type="AlphaFoldDB" id="A0A3R8QL47"/>
<protein>
    <submittedName>
        <fullName evidence="1">Uncharacterized protein</fullName>
    </submittedName>
</protein>
<comment type="caution">
    <text evidence="1">The sequence shown here is derived from an EMBL/GenBank/DDBJ whole genome shotgun (WGS) entry which is preliminary data.</text>
</comment>
<proteinExistence type="predicted"/>
<dbReference type="Proteomes" id="UP000274327">
    <property type="component" value="Unassembled WGS sequence"/>
</dbReference>
<dbReference type="EMBL" id="QOCI01000024">
    <property type="protein sequence ID" value="RRR16943.1"/>
    <property type="molecule type" value="Genomic_DNA"/>
</dbReference>
<reference evidence="1 2" key="1">
    <citation type="submission" date="2018-07" db="EMBL/GenBank/DDBJ databases">
        <title>Brachybacteriurn paraconglorneratum KCTC 9916.</title>
        <authorList>
            <person name="Li Y."/>
        </authorList>
    </citation>
    <scope>NUCLEOTIDE SEQUENCE [LARGE SCALE GENOMIC DNA]</scope>
    <source>
        <strain evidence="1 2">KCTC 9916</strain>
    </source>
</reference>
<sequence>MIAVLGWSGYLKDASTGERLGYLGDLHDYGDLDARALAGEVEQETWGGYPTTFTGPAAAFASWIEALEESNFRQRLVRTEQSSEHPGGVRTATAREAKKIAMDMLRSVDPERRIRVDLWDQS</sequence>
<accession>A0A3R8QL47</accession>
<gene>
    <name evidence="1" type="ORF">DS079_16835</name>
</gene>
<organism evidence="1 2">
    <name type="scientific">Brachybacterium paraconglomeratum</name>
    <dbReference type="NCBI Taxonomy" id="173362"/>
    <lineage>
        <taxon>Bacteria</taxon>
        <taxon>Bacillati</taxon>
        <taxon>Actinomycetota</taxon>
        <taxon>Actinomycetes</taxon>
        <taxon>Micrococcales</taxon>
        <taxon>Dermabacteraceae</taxon>
        <taxon>Brachybacterium</taxon>
    </lineage>
</organism>
<name>A0A3R8QL47_9MICO</name>